<comment type="subcellular location">
    <subcellularLocation>
        <location evidence="1 10">Endoplasmic reticulum membrane</location>
        <topology evidence="1 10">Single-pass membrane protein</topology>
    </subcellularLocation>
</comment>
<keyword evidence="7 10" id="KW-1133">Transmembrane helix</keyword>
<evidence type="ECO:0000256" key="9">
    <source>
        <dbReference type="ARBA" id="ARBA00023180"/>
    </source>
</evidence>
<dbReference type="PANTHER" id="PTHR28650:SF1">
    <property type="entry name" value="PHOSPHATIDYLINOSITOL-GLYCAN BIOSYNTHESIS CLASS X PROTEIN"/>
    <property type="match status" value="1"/>
</dbReference>
<dbReference type="InterPro" id="IPR040039">
    <property type="entry name" value="PIGX"/>
</dbReference>
<dbReference type="GeneTree" id="ENSGT00390000017679"/>
<comment type="pathway">
    <text evidence="2 10">Glycolipid biosynthesis; glycosylphosphatidylinositol-anchor biosynthesis.</text>
</comment>
<reference evidence="11" key="2">
    <citation type="submission" date="2025-09" db="UniProtKB">
        <authorList>
            <consortium name="Ensembl"/>
        </authorList>
    </citation>
    <scope>IDENTIFICATION</scope>
</reference>
<evidence type="ECO:0000313" key="12">
    <source>
        <dbReference type="Proteomes" id="UP000694546"/>
    </source>
</evidence>
<evidence type="ECO:0000256" key="2">
    <source>
        <dbReference type="ARBA" id="ARBA00004687"/>
    </source>
</evidence>
<accession>A0A8C4ZT96</accession>
<dbReference type="Ensembl" id="ENSGMOT00000021097.2">
    <property type="protein sequence ID" value="ENSGMOP00000020593.2"/>
    <property type="gene ID" value="ENSGMOG00000019129.2"/>
</dbReference>
<dbReference type="OMA" id="ALSKYMW"/>
<evidence type="ECO:0000313" key="11">
    <source>
        <dbReference type="Ensembl" id="ENSGMOP00000020593.2"/>
    </source>
</evidence>
<evidence type="ECO:0000256" key="1">
    <source>
        <dbReference type="ARBA" id="ARBA00004389"/>
    </source>
</evidence>
<evidence type="ECO:0000256" key="7">
    <source>
        <dbReference type="ARBA" id="ARBA00022989"/>
    </source>
</evidence>
<dbReference type="GO" id="GO:0006506">
    <property type="term" value="P:GPI anchor biosynthetic process"/>
    <property type="evidence" value="ECO:0007669"/>
    <property type="project" value="UniProtKB-UniPathway"/>
</dbReference>
<name>A0A8C4ZT96_GADMO</name>
<dbReference type="GO" id="GO:0005789">
    <property type="term" value="C:endoplasmic reticulum membrane"/>
    <property type="evidence" value="ECO:0007669"/>
    <property type="project" value="UniProtKB-SubCell"/>
</dbReference>
<evidence type="ECO:0000256" key="8">
    <source>
        <dbReference type="ARBA" id="ARBA00023136"/>
    </source>
</evidence>
<dbReference type="Proteomes" id="UP000694546">
    <property type="component" value="Chromosome 12"/>
</dbReference>
<keyword evidence="8 10" id="KW-0472">Membrane</keyword>
<reference evidence="11" key="1">
    <citation type="submission" date="2025-08" db="UniProtKB">
        <authorList>
            <consortium name="Ensembl"/>
        </authorList>
    </citation>
    <scope>IDENTIFICATION</scope>
</reference>
<organism evidence="11 12">
    <name type="scientific">Gadus morhua</name>
    <name type="common">Atlantic cod</name>
    <dbReference type="NCBI Taxonomy" id="8049"/>
    <lineage>
        <taxon>Eukaryota</taxon>
        <taxon>Metazoa</taxon>
        <taxon>Chordata</taxon>
        <taxon>Craniata</taxon>
        <taxon>Vertebrata</taxon>
        <taxon>Euteleostomi</taxon>
        <taxon>Actinopterygii</taxon>
        <taxon>Neopterygii</taxon>
        <taxon>Teleostei</taxon>
        <taxon>Neoteleostei</taxon>
        <taxon>Acanthomorphata</taxon>
        <taxon>Zeiogadaria</taxon>
        <taxon>Gadariae</taxon>
        <taxon>Gadiformes</taxon>
        <taxon>Gadoidei</taxon>
        <taxon>Gadidae</taxon>
        <taxon>Gadus</taxon>
    </lineage>
</organism>
<proteinExistence type="inferred from homology"/>
<keyword evidence="6 10" id="KW-0256">Endoplasmic reticulum</keyword>
<keyword evidence="5 10" id="KW-0812">Transmembrane</keyword>
<dbReference type="SMART" id="SM00780">
    <property type="entry name" value="PIG-X"/>
    <property type="match status" value="1"/>
</dbReference>
<keyword evidence="9" id="KW-0325">Glycoprotein</keyword>
<dbReference type="AlphaFoldDB" id="A0A8C4ZT96"/>
<feature type="transmembrane region" description="Helical" evidence="10">
    <location>
        <begin position="211"/>
        <end position="232"/>
    </location>
</feature>
<evidence type="ECO:0000256" key="3">
    <source>
        <dbReference type="ARBA" id="ARBA00010345"/>
    </source>
</evidence>
<dbReference type="UniPathway" id="UPA00196"/>
<dbReference type="Pfam" id="PF08320">
    <property type="entry name" value="PIG-X"/>
    <property type="match status" value="1"/>
</dbReference>
<sequence>LYNFVLTIPVYFSDDKDQNICGIGRQWLESILVSTECNGNGFHREMVTTVKFSPDVPNVLNVLLVHKLPRGIYVDPYQLATLNDSDSHLQILLDSPINLEAPAHRTGGFSALLYATLVGQRSKLLKKSIPIHCRYHEPSFGDQKAVIVNIGSPDLLLRSETCNDGSNFKSYSIVDAPCTATNSSICSWVQIRLNKEQSHVSLQIPVGDGSLVIHVICGTLLVTFICCSALSLKIWKHRVLT</sequence>
<keyword evidence="4 10" id="KW-0337">GPI-anchor biosynthesis</keyword>
<evidence type="ECO:0000256" key="10">
    <source>
        <dbReference type="RuleBase" id="RU366056"/>
    </source>
</evidence>
<comment type="function">
    <text evidence="10">Stabilizing subunit of the glycosylphosphatidylinositol-mannosyltransferase I complex which catalyzes the transfer of the first mannose, via an alpha-1,4 bond from a dolichol-phosphate-mannose (Dol-P-Man) to the glucosaminyl acyl phosphatidylinositol (GlcN-(acyl)PI) intermediate to generate alpha-D-Man-(1-&gt;4)-alpha-D-GlcN-(1-&gt;6)-(1-radyl,2-acyl-sn-glycero-3-phospho)-2-acyl-inositol and participates in the sixth step of the glycosylphosphatidylinositol-anchor biosynthesis. Probably acts by stabilizing the mannosyltransferase PIGM.</text>
</comment>
<evidence type="ECO:0000256" key="6">
    <source>
        <dbReference type="ARBA" id="ARBA00022824"/>
    </source>
</evidence>
<keyword evidence="12" id="KW-1185">Reference proteome</keyword>
<evidence type="ECO:0000256" key="4">
    <source>
        <dbReference type="ARBA" id="ARBA00022502"/>
    </source>
</evidence>
<comment type="similarity">
    <text evidence="3 10">Belongs to the PIGX family.</text>
</comment>
<protein>
    <recommendedName>
        <fullName evidence="10">Phosphatidylinositol-glycan biosynthesis class X protein</fullName>
    </recommendedName>
</protein>
<evidence type="ECO:0000256" key="5">
    <source>
        <dbReference type="ARBA" id="ARBA00022692"/>
    </source>
</evidence>
<dbReference type="InterPro" id="IPR013233">
    <property type="entry name" value="PIG-X/PBN1"/>
</dbReference>
<dbReference type="PANTHER" id="PTHR28650">
    <property type="entry name" value="PHOSPHATIDYLINOSITOL-GLYCAN BIOSYNTHESIS CLASS X PROTEIN"/>
    <property type="match status" value="1"/>
</dbReference>